<accession>A0A812K3L7</accession>
<name>A0A812K3L7_9DINO</name>
<proteinExistence type="predicted"/>
<dbReference type="Proteomes" id="UP000601435">
    <property type="component" value="Unassembled WGS sequence"/>
</dbReference>
<dbReference type="InterPro" id="IPR043504">
    <property type="entry name" value="Peptidase_S1_PA_chymotrypsin"/>
</dbReference>
<dbReference type="SUPFAM" id="SSF50494">
    <property type="entry name" value="Trypsin-like serine proteases"/>
    <property type="match status" value="1"/>
</dbReference>
<evidence type="ECO:0000313" key="2">
    <source>
        <dbReference type="Proteomes" id="UP000601435"/>
    </source>
</evidence>
<feature type="non-terminal residue" evidence="1">
    <location>
        <position position="224"/>
    </location>
</feature>
<protein>
    <submittedName>
        <fullName evidence="1">RMD1 protein</fullName>
    </submittedName>
</protein>
<feature type="non-terminal residue" evidence="1">
    <location>
        <position position="1"/>
    </location>
</feature>
<dbReference type="AlphaFoldDB" id="A0A812K3L7"/>
<organism evidence="1 2">
    <name type="scientific">Symbiodinium necroappetens</name>
    <dbReference type="NCBI Taxonomy" id="1628268"/>
    <lineage>
        <taxon>Eukaryota</taxon>
        <taxon>Sar</taxon>
        <taxon>Alveolata</taxon>
        <taxon>Dinophyceae</taxon>
        <taxon>Suessiales</taxon>
        <taxon>Symbiodiniaceae</taxon>
        <taxon>Symbiodinium</taxon>
    </lineage>
</organism>
<keyword evidence="2" id="KW-1185">Reference proteome</keyword>
<comment type="caution">
    <text evidence="1">The sequence shown here is derived from an EMBL/GenBank/DDBJ whole genome shotgun (WGS) entry which is preliminary data.</text>
</comment>
<reference evidence="1" key="1">
    <citation type="submission" date="2021-02" db="EMBL/GenBank/DDBJ databases">
        <authorList>
            <person name="Dougan E. K."/>
            <person name="Rhodes N."/>
            <person name="Thang M."/>
            <person name="Chan C."/>
        </authorList>
    </citation>
    <scope>NUCLEOTIDE SEQUENCE</scope>
</reference>
<dbReference type="OrthoDB" id="1393670at2759"/>
<dbReference type="InterPro" id="IPR009003">
    <property type="entry name" value="Peptidase_S1_PA"/>
</dbReference>
<dbReference type="Gene3D" id="2.40.10.10">
    <property type="entry name" value="Trypsin-like serine proteases"/>
    <property type="match status" value="2"/>
</dbReference>
<dbReference type="EMBL" id="CAJNJA010006762">
    <property type="protein sequence ID" value="CAE7215156.1"/>
    <property type="molecule type" value="Genomic_DNA"/>
</dbReference>
<dbReference type="Pfam" id="PF13365">
    <property type="entry name" value="Trypsin_2"/>
    <property type="match status" value="1"/>
</dbReference>
<evidence type="ECO:0000313" key="1">
    <source>
        <dbReference type="EMBL" id="CAE7215156.1"/>
    </source>
</evidence>
<gene>
    <name evidence="1" type="primary">RMD1</name>
    <name evidence="1" type="ORF">SNEC2469_LOCUS2427</name>
</gene>
<sequence>MQELSQGVDRQKICLQREESANSKQLQRLGSGVCIIEVEVEDAEGIESKVGTGFLGIFPDHLAGLLFLVTCRHVLPDEASCDNAICTFEASGQPGHSLSPSPALGFAAPPFLDVVITRVSSEVATGLPRNQQPQEMDLTETPLPGEDLLLHGYCRGRAFCTFACRALAVSGEILRFEVLSDDLPETGASGSPLTNRRGQAVAVHMGLWHQDSGVEGRATLLRAL</sequence>